<name>E3SL25_9CAUD</name>
<keyword evidence="2" id="KW-1185">Reference proteome</keyword>
<dbReference type="KEGG" id="vg:10328676"/>
<dbReference type="Proteomes" id="UP000006527">
    <property type="component" value="Segment"/>
</dbReference>
<dbReference type="GeneID" id="10328676"/>
<gene>
    <name evidence="1" type="ORF">SSSM7_107</name>
</gene>
<protein>
    <submittedName>
        <fullName evidence="1">Uncharacterized protein</fullName>
    </submittedName>
</protein>
<sequence length="111" mass="12081">MTARNINLVLDQGVDFEATFTIRNENASALNLTGYTGSAQLRKHPEASKSTPFVVTFPNRVNGQIKVAMASTITAVIEGGRYVYDLVLESPNAYKTRPIQGNLLVIPGVTR</sequence>
<accession>E3SL25</accession>
<reference evidence="1 2" key="1">
    <citation type="journal article" date="2010" name="Environ. Microbiol.">
        <title>Genomic analysis of oceanic cyanobacterial myoviruses compared with T4-like myoviruses from diverse hosts and environments.</title>
        <authorList>
            <person name="Sullivan M.B."/>
            <person name="Huang K.H."/>
            <person name="Ignacio-Espinoza J.C."/>
            <person name="Berlin A.M."/>
            <person name="Kelly L."/>
            <person name="Weigele P.R."/>
            <person name="DeFrancesco A.S."/>
            <person name="Kern S.E."/>
            <person name="Thompson L.R."/>
            <person name="Young S."/>
            <person name="Yandava C."/>
            <person name="Fu R."/>
            <person name="Krastins B."/>
            <person name="Chase M."/>
            <person name="Sarracino D."/>
            <person name="Osburne M.S."/>
            <person name="Henn M.R."/>
            <person name="Chisholm S.W."/>
        </authorList>
    </citation>
    <scope>NUCLEOTIDE SEQUENCE [LARGE SCALE GENOMIC DNA]</scope>
    <source>
        <strain evidence="1">8109-3</strain>
    </source>
</reference>
<organism evidence="1 2">
    <name type="scientific">Synechococcus phage S-SSM7</name>
    <dbReference type="NCBI Taxonomy" id="445686"/>
    <lineage>
        <taxon>Viruses</taxon>
        <taxon>Duplodnaviria</taxon>
        <taxon>Heunggongvirae</taxon>
        <taxon>Uroviricota</taxon>
        <taxon>Caudoviricetes</taxon>
        <taxon>Pantevenvirales</taxon>
        <taxon>Kyanoviridae</taxon>
        <taxon>Lipsvirus</taxon>
        <taxon>Lipsvirus ssm7</taxon>
    </lineage>
</organism>
<evidence type="ECO:0000313" key="1">
    <source>
        <dbReference type="EMBL" id="ADO98173.1"/>
    </source>
</evidence>
<evidence type="ECO:0000313" key="2">
    <source>
        <dbReference type="Proteomes" id="UP000006527"/>
    </source>
</evidence>
<dbReference type="RefSeq" id="YP_004324160.1">
    <property type="nucleotide sequence ID" value="NC_015287.1"/>
</dbReference>
<dbReference type="OrthoDB" id="25766at10239"/>
<proteinExistence type="predicted"/>
<dbReference type="EMBL" id="GU071098">
    <property type="protein sequence ID" value="ADO98173.1"/>
    <property type="molecule type" value="Genomic_DNA"/>
</dbReference>